<evidence type="ECO:0000259" key="1">
    <source>
        <dbReference type="Pfam" id="PF09994"/>
    </source>
</evidence>
<dbReference type="PANTHER" id="PTHR33840:SF1">
    <property type="entry name" value="TLE1 PHOSPHOLIPASE DOMAIN-CONTAINING PROTEIN"/>
    <property type="match status" value="1"/>
</dbReference>
<dbReference type="Pfam" id="PF09994">
    <property type="entry name" value="T6SS_Tle1-like_cat"/>
    <property type="match status" value="1"/>
</dbReference>
<keyword evidence="3" id="KW-1185">Reference proteome</keyword>
<dbReference type="InterPro" id="IPR018712">
    <property type="entry name" value="Tle1-like_cat"/>
</dbReference>
<protein>
    <submittedName>
        <fullName evidence="2">Uncharacterized protein, PA2063/DUF2235 family</fullName>
    </submittedName>
</protein>
<sequence>MKRLAIFLDGTWNTLGNNTNVWRLKSLCDPLAERQMVYYGQGVGTRFGEKTRGGVAGYGLENEIIDAYTWLAQAYDEGDEIFIFGFSRGAYAARSLSGLIAKCGVLRPGAPLSIEQLFARYRRADDRTIRKLRAGDGGPPKDIEERWLLAHTVVADIKFVGVWDTVGSVGHPLMTMKSRVKRYRFLDTHLRKANLHAFHAVALDEHRKSFEPTFWTVTTPNGAPATSGRTLDEVEQRWFVGAHANVGGGYSSDILAQAPLRWLMDKAALHGLAFRAGFEMDPVDPAAPIADSYANFTPWWLRAVSKPFHRPVGPPAATGTKLTTSRINETIDGSVFDRWRENPDYRPPGLQAWASRRGIDVVSLRRAVRVEDGAFVERPPPGLAAMVS</sequence>
<feature type="domain" description="T6SS Phospholipase effector Tle1-like catalytic" evidence="1">
    <location>
        <begin position="2"/>
        <end position="265"/>
    </location>
</feature>
<reference evidence="3" key="1">
    <citation type="submission" date="2016-10" db="EMBL/GenBank/DDBJ databases">
        <authorList>
            <person name="Varghese N."/>
            <person name="Submissions S."/>
        </authorList>
    </citation>
    <scope>NUCLEOTIDE SEQUENCE [LARGE SCALE GENOMIC DNA]</scope>
    <source>
        <strain evidence="3">CGMCC 1.6474</strain>
    </source>
</reference>
<evidence type="ECO:0000313" key="3">
    <source>
        <dbReference type="Proteomes" id="UP000198804"/>
    </source>
</evidence>
<accession>A0A1I4N0F7</accession>
<dbReference type="PANTHER" id="PTHR33840">
    <property type="match status" value="1"/>
</dbReference>
<evidence type="ECO:0000313" key="2">
    <source>
        <dbReference type="EMBL" id="SFM08796.1"/>
    </source>
</evidence>
<dbReference type="OrthoDB" id="4378831at2"/>
<dbReference type="Proteomes" id="UP000198804">
    <property type="component" value="Unassembled WGS sequence"/>
</dbReference>
<dbReference type="InterPro" id="IPR029058">
    <property type="entry name" value="AB_hydrolase_fold"/>
</dbReference>
<organism evidence="2 3">
    <name type="scientific">Methylorubrum salsuginis</name>
    <dbReference type="NCBI Taxonomy" id="414703"/>
    <lineage>
        <taxon>Bacteria</taxon>
        <taxon>Pseudomonadati</taxon>
        <taxon>Pseudomonadota</taxon>
        <taxon>Alphaproteobacteria</taxon>
        <taxon>Hyphomicrobiales</taxon>
        <taxon>Methylobacteriaceae</taxon>
        <taxon>Methylorubrum</taxon>
    </lineage>
</organism>
<dbReference type="STRING" id="414703.SAMN04488125_1505"/>
<proteinExistence type="predicted"/>
<dbReference type="RefSeq" id="WP_091952121.1">
    <property type="nucleotide sequence ID" value="NZ_FOSV01000050.1"/>
</dbReference>
<name>A0A1I4N0F7_9HYPH</name>
<dbReference type="AlphaFoldDB" id="A0A1I4N0F7"/>
<gene>
    <name evidence="2" type="ORF">SAMN04488125_1505</name>
</gene>
<dbReference type="EMBL" id="FOSV01000050">
    <property type="protein sequence ID" value="SFM08796.1"/>
    <property type="molecule type" value="Genomic_DNA"/>
</dbReference>
<dbReference type="SUPFAM" id="SSF53474">
    <property type="entry name" value="alpha/beta-Hydrolases"/>
    <property type="match status" value="1"/>
</dbReference>